<dbReference type="SMART" id="SM00449">
    <property type="entry name" value="SPRY"/>
    <property type="match status" value="1"/>
</dbReference>
<evidence type="ECO:0000259" key="9">
    <source>
        <dbReference type="PROSITE" id="PS50119"/>
    </source>
</evidence>
<dbReference type="InterPro" id="IPR013320">
    <property type="entry name" value="ConA-like_dom_sf"/>
</dbReference>
<dbReference type="CDD" id="cd12888">
    <property type="entry name" value="SPRY_PRY_TRIM7_like"/>
    <property type="match status" value="1"/>
</dbReference>
<dbReference type="GeneTree" id="ENSGT01030000234669"/>
<evidence type="ECO:0000256" key="4">
    <source>
        <dbReference type="ARBA" id="ARBA00022833"/>
    </source>
</evidence>
<dbReference type="InterPro" id="IPR050143">
    <property type="entry name" value="TRIM/RBCC"/>
</dbReference>
<dbReference type="InterPro" id="IPR003879">
    <property type="entry name" value="Butyrophylin_SPRY"/>
</dbReference>
<dbReference type="SMART" id="SM00184">
    <property type="entry name" value="RING"/>
    <property type="match status" value="1"/>
</dbReference>
<dbReference type="Pfam" id="PF13445">
    <property type="entry name" value="zf-RING_UBOX"/>
    <property type="match status" value="1"/>
</dbReference>
<dbReference type="Pfam" id="PF13765">
    <property type="entry name" value="PRY"/>
    <property type="match status" value="1"/>
</dbReference>
<comment type="similarity">
    <text evidence="1">Belongs to the ohanin/vespryn family.</text>
</comment>
<feature type="coiled-coil region" evidence="7">
    <location>
        <begin position="196"/>
        <end position="245"/>
    </location>
</feature>
<dbReference type="InterPro" id="IPR003877">
    <property type="entry name" value="SPRY_dom"/>
</dbReference>
<feature type="domain" description="B box-type" evidence="9">
    <location>
        <begin position="97"/>
        <end position="138"/>
    </location>
</feature>
<keyword evidence="7" id="KW-0175">Coiled coil</keyword>
<dbReference type="InterPro" id="IPR006574">
    <property type="entry name" value="PRY"/>
</dbReference>
<dbReference type="InterPro" id="IPR001870">
    <property type="entry name" value="B30.2/SPRY"/>
</dbReference>
<dbReference type="Ensembl" id="ENSSPUT00000018572.1">
    <property type="protein sequence ID" value="ENSSPUP00000017443.1"/>
    <property type="gene ID" value="ENSSPUG00000013480.1"/>
</dbReference>
<dbReference type="GO" id="GO:0008270">
    <property type="term" value="F:zinc ion binding"/>
    <property type="evidence" value="ECO:0007669"/>
    <property type="project" value="UniProtKB-KW"/>
</dbReference>
<dbReference type="PROSITE" id="PS50119">
    <property type="entry name" value="ZF_BBOX"/>
    <property type="match status" value="1"/>
</dbReference>
<evidence type="ECO:0000259" key="8">
    <source>
        <dbReference type="PROSITE" id="PS50089"/>
    </source>
</evidence>
<evidence type="ECO:0000256" key="2">
    <source>
        <dbReference type="ARBA" id="ARBA00022723"/>
    </source>
</evidence>
<sequence length="484" mass="55304">MAAADSVKSLQEAALCSICLDYFQDPVTLRCGHNFCQDCLTKCCVGSQTSPSNSCPECREPFQEGEMQINRKLRDVAEIARKMSFQEVRFQEATEPRGERLCLEHQEALKLFCEVDETPICLICRESRAHKAHTVLPIAESAKDYKDQILSQLEILNEKRKEIMILKSSQEKESQELLTQTDAERQKTVAEFKQLHQFLEEQEQLQLAELEELDKEIVMRRDEHVDKLYEEIVSLTELISEMEEKCRQPASELLQNIRSTLNRCKRGKFHNPALLSPELKRRLWDSSQISLFLETVTKSFKDALSDGPQYNTANVTLDPDTAHPQLVLSEDRKSVRGGDKQQDLPDNPERFDTWLSVLGCEEFTSGRHCWEMEVGKGKLWAVGVARESVSRKGEIRPRPEEGISAVWLCQGQYRALSSPKWTRLQLSSPPRRIRVCLDCAGGQVAFLDADTEAPIFTFPPASFSGERIHPWIWVWEGSQLGLCL</sequence>
<evidence type="ECO:0000256" key="3">
    <source>
        <dbReference type="ARBA" id="ARBA00022771"/>
    </source>
</evidence>
<evidence type="ECO:0008006" key="13">
    <source>
        <dbReference type="Google" id="ProtNLM"/>
    </source>
</evidence>
<dbReference type="PROSITE" id="PS50089">
    <property type="entry name" value="ZF_RING_2"/>
    <property type="match status" value="1"/>
</dbReference>
<protein>
    <recommendedName>
        <fullName evidence="13">Zinc finger protein RFP-like</fullName>
    </recommendedName>
</protein>
<evidence type="ECO:0000313" key="12">
    <source>
        <dbReference type="Proteomes" id="UP000694392"/>
    </source>
</evidence>
<comment type="function">
    <text evidence="5">Neurotoxin that produces dose-dependent hypolocomotion and hyperalgesia in mice. May directly act on the central nervous system, as it is 6500-fold more potent when administered intracerebroventricularly than intraperitoneal.</text>
</comment>
<dbReference type="CDD" id="cd19760">
    <property type="entry name" value="Bbox2_TRIM4-like"/>
    <property type="match status" value="1"/>
</dbReference>
<dbReference type="Pfam" id="PF00643">
    <property type="entry name" value="zf-B_box"/>
    <property type="match status" value="1"/>
</dbReference>
<evidence type="ECO:0000256" key="6">
    <source>
        <dbReference type="PROSITE-ProRule" id="PRU00024"/>
    </source>
</evidence>
<proteinExistence type="inferred from homology"/>
<evidence type="ECO:0000259" key="10">
    <source>
        <dbReference type="PROSITE" id="PS50188"/>
    </source>
</evidence>
<dbReference type="AlphaFoldDB" id="A0A8D0HAX5"/>
<reference evidence="11" key="1">
    <citation type="submission" date="2025-05" db="UniProtKB">
        <authorList>
            <consortium name="Ensembl"/>
        </authorList>
    </citation>
    <scope>IDENTIFICATION</scope>
</reference>
<dbReference type="Gene3D" id="2.60.120.920">
    <property type="match status" value="1"/>
</dbReference>
<dbReference type="InterPro" id="IPR043136">
    <property type="entry name" value="B30.2/SPRY_sf"/>
</dbReference>
<dbReference type="SUPFAM" id="SSF57845">
    <property type="entry name" value="B-box zinc-binding domain"/>
    <property type="match status" value="1"/>
</dbReference>
<feature type="domain" description="RING-type" evidence="8">
    <location>
        <begin position="16"/>
        <end position="59"/>
    </location>
</feature>
<dbReference type="SUPFAM" id="SSF49899">
    <property type="entry name" value="Concanavalin A-like lectins/glucanases"/>
    <property type="match status" value="1"/>
</dbReference>
<dbReference type="PANTHER" id="PTHR24103">
    <property type="entry name" value="E3 UBIQUITIN-PROTEIN LIGASE TRIM"/>
    <property type="match status" value="1"/>
</dbReference>
<dbReference type="Proteomes" id="UP000694392">
    <property type="component" value="Unplaced"/>
</dbReference>
<dbReference type="SMART" id="SM00336">
    <property type="entry name" value="BBOX"/>
    <property type="match status" value="1"/>
</dbReference>
<keyword evidence="4" id="KW-0862">Zinc</keyword>
<dbReference type="Gene3D" id="3.30.160.60">
    <property type="entry name" value="Classic Zinc Finger"/>
    <property type="match status" value="1"/>
</dbReference>
<keyword evidence="12" id="KW-1185">Reference proteome</keyword>
<dbReference type="PROSITE" id="PS50188">
    <property type="entry name" value="B302_SPRY"/>
    <property type="match status" value="1"/>
</dbReference>
<evidence type="ECO:0000256" key="7">
    <source>
        <dbReference type="SAM" id="Coils"/>
    </source>
</evidence>
<dbReference type="InterPro" id="IPR000315">
    <property type="entry name" value="Znf_B-box"/>
</dbReference>
<dbReference type="InterPro" id="IPR027370">
    <property type="entry name" value="Znf-RING_euk"/>
</dbReference>
<dbReference type="SMART" id="SM00589">
    <property type="entry name" value="PRY"/>
    <property type="match status" value="1"/>
</dbReference>
<dbReference type="FunFam" id="2.60.120.920:FF:000004">
    <property type="entry name" value="Butyrophilin subfamily 1 member A1"/>
    <property type="match status" value="1"/>
</dbReference>
<dbReference type="SUPFAM" id="SSF57850">
    <property type="entry name" value="RING/U-box"/>
    <property type="match status" value="1"/>
</dbReference>
<evidence type="ECO:0000256" key="5">
    <source>
        <dbReference type="ARBA" id="ARBA00034460"/>
    </source>
</evidence>
<dbReference type="Gene3D" id="3.30.40.10">
    <property type="entry name" value="Zinc/RING finger domain, C3HC4 (zinc finger)"/>
    <property type="match status" value="1"/>
</dbReference>
<dbReference type="PRINTS" id="PR01407">
    <property type="entry name" value="BUTYPHLNCDUF"/>
</dbReference>
<dbReference type="Ensembl" id="ENSSPUT00000018585.1">
    <property type="protein sequence ID" value="ENSSPUP00000017456.1"/>
    <property type="gene ID" value="ENSSPUG00000013480.1"/>
</dbReference>
<evidence type="ECO:0000313" key="11">
    <source>
        <dbReference type="Ensembl" id="ENSSPUP00000017456.1"/>
    </source>
</evidence>
<dbReference type="OMA" id="LRCETRK"/>
<dbReference type="InterPro" id="IPR017907">
    <property type="entry name" value="Znf_RING_CS"/>
</dbReference>
<organism evidence="11 12">
    <name type="scientific">Sphenodon punctatus</name>
    <name type="common">Tuatara</name>
    <name type="synonym">Hatteria punctata</name>
    <dbReference type="NCBI Taxonomy" id="8508"/>
    <lineage>
        <taxon>Eukaryota</taxon>
        <taxon>Metazoa</taxon>
        <taxon>Chordata</taxon>
        <taxon>Craniata</taxon>
        <taxon>Vertebrata</taxon>
        <taxon>Euteleostomi</taxon>
        <taxon>Lepidosauria</taxon>
        <taxon>Sphenodontia</taxon>
        <taxon>Sphenodontidae</taxon>
        <taxon>Sphenodon</taxon>
    </lineage>
</organism>
<evidence type="ECO:0000256" key="1">
    <source>
        <dbReference type="ARBA" id="ARBA00009651"/>
    </source>
</evidence>
<dbReference type="Pfam" id="PF00622">
    <property type="entry name" value="SPRY"/>
    <property type="match status" value="1"/>
</dbReference>
<keyword evidence="2" id="KW-0479">Metal-binding</keyword>
<feature type="domain" description="B30.2/SPRY" evidence="10">
    <location>
        <begin position="295"/>
        <end position="484"/>
    </location>
</feature>
<dbReference type="InterPro" id="IPR001841">
    <property type="entry name" value="Znf_RING"/>
</dbReference>
<dbReference type="PROSITE" id="PS00518">
    <property type="entry name" value="ZF_RING_1"/>
    <property type="match status" value="1"/>
</dbReference>
<name>A0A8D0HAX5_SPHPU</name>
<dbReference type="InterPro" id="IPR013083">
    <property type="entry name" value="Znf_RING/FYVE/PHD"/>
</dbReference>
<accession>A0A8D0HAX5</accession>
<keyword evidence="3 6" id="KW-0863">Zinc-finger</keyword>